<proteinExistence type="predicted"/>
<accession>A0A8S5V3S6</accession>
<sequence length="940" mass="103403">MVKMHKLTKGGQTIFPATIYDAVVNPKTRKNLTSELSEIDARISGKKEYSVGKNIINPSNLTDGYYLGQDGSLKQLSSYCVTVYISIEGNTQYHISKTGVGGAYHVIFDDNLKVLTAIKDGTVITPENAAYIRLSISKSQLGAAQMELGDVATSYEPFTDNYDNEQKFVRLETQMAADKTELETQMADKKSVSLGKNLFNKLTVKNGYYIDASGNLKTNSTLSLSHYIKVNPNTSYYIQNTNTGGASNVWFDKEFNAIEEAAKSGVTTSPSNAAYIRLSISTAVIDNAMFFEGGTATPYESYTENYDNEQRFAKQEKEINNTNATLDTLQSQMPKVVVGKNLFDPDKAGNGFLRQDGTVANSTTYVTSGYIAVEGGKMITAHPLALGPIYFSQYDSDKTFITSTQNKQTLTITLESNTAYVRATFLASNYKTEGQIEYGSTATEYEPFHYVISEESLPEGIGSGTTQDEVKQIINEEVFPAKLVLPSSLYFKANRQNNLYYKQAIKCSCHDNFDFSVSNTTLKVFDRQLSGVPVAASVFNNKLTLRKFGKLLQELQVKFNILANPSSHKTVKILDSGDSISDLGGWQVELKNLLEEDNVTVEYIGTMINRTKTTGSSYAEDIWGEVQSGGNMSFITEPKGAAKILTVSGITELPVTGYPGTSYLDGNSISWVVRGFRLTAGSDGKYSGKLKLGKFSSDPNYGDGTEDDTSGTGNFPSGGTITKTQSANGNTLAGDATITYTSADDARYNPFWNPSTDELDFKYYFDYWGFDAPDIFILQWGYNEVKSYEDVNSESVQTARLRAKQIIDKFHNQYPDTKFVFGLEVYGAELMTFSGGSNNNNSPKKYSVLSFAEEIISLFEGNDDTGNPYSDYVTLVPVYAMMDNIYGYGSLSEKSLCDLYGATTTVLQNGRDGVHPSYDSGGLREIGRAYEPVVLAIINL</sequence>
<reference evidence="2" key="1">
    <citation type="journal article" date="2021" name="Proc. Natl. Acad. Sci. U.S.A.">
        <title>A Catalog of Tens of Thousands of Viruses from Human Metagenomes Reveals Hidden Associations with Chronic Diseases.</title>
        <authorList>
            <person name="Tisza M.J."/>
            <person name="Buck C.B."/>
        </authorList>
    </citation>
    <scope>NUCLEOTIDE SEQUENCE</scope>
    <source>
        <strain evidence="2">CteDy1</strain>
    </source>
</reference>
<feature type="compositionally biased region" description="Polar residues" evidence="1">
    <location>
        <begin position="714"/>
        <end position="728"/>
    </location>
</feature>
<organism evidence="2">
    <name type="scientific">Siphoviridae sp. cteDy1</name>
    <dbReference type="NCBI Taxonomy" id="2825587"/>
    <lineage>
        <taxon>Viruses</taxon>
        <taxon>Duplodnaviria</taxon>
        <taxon>Heunggongvirae</taxon>
        <taxon>Uroviricota</taxon>
        <taxon>Caudoviricetes</taxon>
    </lineage>
</organism>
<feature type="region of interest" description="Disordered" evidence="1">
    <location>
        <begin position="697"/>
        <end position="728"/>
    </location>
</feature>
<name>A0A8S5V3S6_9CAUD</name>
<dbReference type="EMBL" id="BK016192">
    <property type="protein sequence ID" value="DAG01410.1"/>
    <property type="molecule type" value="Genomic_DNA"/>
</dbReference>
<dbReference type="SUPFAM" id="SSF52266">
    <property type="entry name" value="SGNH hydrolase"/>
    <property type="match status" value="1"/>
</dbReference>
<evidence type="ECO:0000256" key="1">
    <source>
        <dbReference type="SAM" id="MobiDB-lite"/>
    </source>
</evidence>
<evidence type="ECO:0000313" key="2">
    <source>
        <dbReference type="EMBL" id="DAG01410.1"/>
    </source>
</evidence>
<protein>
    <submittedName>
        <fullName evidence="2">GDSL-like Lipase/Acylhydrolase</fullName>
    </submittedName>
</protein>